<feature type="transmembrane region" description="Helical" evidence="22">
    <location>
        <begin position="358"/>
        <end position="377"/>
    </location>
</feature>
<feature type="transmembrane region" description="Helical" evidence="22">
    <location>
        <begin position="149"/>
        <end position="167"/>
    </location>
</feature>
<feature type="transmembrane region" description="Helical" evidence="22">
    <location>
        <begin position="278"/>
        <end position="299"/>
    </location>
</feature>
<keyword evidence="15 22" id="KW-1133">Transmembrane helix</keyword>
<feature type="transmembrane region" description="Helical" evidence="22">
    <location>
        <begin position="110"/>
        <end position="129"/>
    </location>
</feature>
<reference evidence="25" key="1">
    <citation type="submission" date="2024-07" db="EMBL/GenBank/DDBJ databases">
        <title>Two chromosome-level genome assemblies of Korean endemic species Abeliophyllum distichum and Forsythia ovata (Oleaceae).</title>
        <authorList>
            <person name="Jang H."/>
        </authorList>
    </citation>
    <scope>NUCLEOTIDE SEQUENCE [LARGE SCALE GENOMIC DNA]</scope>
</reference>
<dbReference type="InterPro" id="IPR002325">
    <property type="entry name" value="Cyt_f"/>
</dbReference>
<evidence type="ECO:0000256" key="12">
    <source>
        <dbReference type="ARBA" id="ARBA00022723"/>
    </source>
</evidence>
<evidence type="ECO:0000256" key="1">
    <source>
        <dbReference type="ARBA" id="ARBA00001971"/>
    </source>
</evidence>
<evidence type="ECO:0000256" key="2">
    <source>
        <dbReference type="ARBA" id="ARBA00003068"/>
    </source>
</evidence>
<dbReference type="InterPro" id="IPR036826">
    <property type="entry name" value="Cyt_f_lg_dom_sf"/>
</dbReference>
<evidence type="ECO:0000256" key="8">
    <source>
        <dbReference type="ARBA" id="ARBA00022531"/>
    </source>
</evidence>
<accession>A0ABD1S0G5</accession>
<evidence type="ECO:0000256" key="17">
    <source>
        <dbReference type="ARBA" id="ARBA00023078"/>
    </source>
</evidence>
<comment type="cofactor">
    <cofactor evidence="1">
        <name>heme</name>
        <dbReference type="ChEBI" id="CHEBI:30413"/>
    </cofactor>
</comment>
<keyword evidence="7" id="KW-0813">Transport</keyword>
<keyword evidence="11 22" id="KW-0812">Transmembrane</keyword>
<dbReference type="SUPFAM" id="SSF103431">
    <property type="entry name" value="Cytochrome f subunit of the cytochrome b6f complex, transmembrane anchor"/>
    <property type="match status" value="1"/>
</dbReference>
<organism evidence="24 25">
    <name type="scientific">Forsythia ovata</name>
    <dbReference type="NCBI Taxonomy" id="205694"/>
    <lineage>
        <taxon>Eukaryota</taxon>
        <taxon>Viridiplantae</taxon>
        <taxon>Streptophyta</taxon>
        <taxon>Embryophyta</taxon>
        <taxon>Tracheophyta</taxon>
        <taxon>Spermatophyta</taxon>
        <taxon>Magnoliopsida</taxon>
        <taxon>eudicotyledons</taxon>
        <taxon>Gunneridae</taxon>
        <taxon>Pentapetalae</taxon>
        <taxon>asterids</taxon>
        <taxon>lamiids</taxon>
        <taxon>Lamiales</taxon>
        <taxon>Oleaceae</taxon>
        <taxon>Forsythieae</taxon>
        <taxon>Forsythia</taxon>
    </lineage>
</organism>
<keyword evidence="8" id="KW-0602">Photosynthesis</keyword>
<evidence type="ECO:0000256" key="13">
    <source>
        <dbReference type="ARBA" id="ARBA00022729"/>
    </source>
</evidence>
<dbReference type="PROSITE" id="PS51010">
    <property type="entry name" value="CYTF"/>
    <property type="match status" value="1"/>
</dbReference>
<gene>
    <name evidence="24" type="ORF">Fot_37967</name>
</gene>
<dbReference type="InterPro" id="IPR002259">
    <property type="entry name" value="Eqnu_transpt"/>
</dbReference>
<dbReference type="Pfam" id="PF16639">
    <property type="entry name" value="Apocytochr_F_N"/>
    <property type="match status" value="1"/>
</dbReference>
<evidence type="ECO:0000256" key="16">
    <source>
        <dbReference type="ARBA" id="ARBA00023004"/>
    </source>
</evidence>
<evidence type="ECO:0000256" key="11">
    <source>
        <dbReference type="ARBA" id="ARBA00022692"/>
    </source>
</evidence>
<feature type="transmembrane region" description="Helical" evidence="22">
    <location>
        <begin position="446"/>
        <end position="469"/>
    </location>
</feature>
<protein>
    <recommendedName>
        <fullName evidence="6">Cytochrome f</fullName>
    </recommendedName>
</protein>
<feature type="transmembrane region" description="Helical" evidence="22">
    <location>
        <begin position="237"/>
        <end position="258"/>
    </location>
</feature>
<dbReference type="Proteomes" id="UP001604277">
    <property type="component" value="Unassembled WGS sequence"/>
</dbReference>
<dbReference type="SUPFAM" id="SSF103473">
    <property type="entry name" value="MFS general substrate transporter"/>
    <property type="match status" value="1"/>
</dbReference>
<evidence type="ECO:0000256" key="10">
    <source>
        <dbReference type="ARBA" id="ARBA00022640"/>
    </source>
</evidence>
<dbReference type="SUPFAM" id="SSF51246">
    <property type="entry name" value="Rudiment single hybrid motif"/>
    <property type="match status" value="1"/>
</dbReference>
<feature type="transmembrane region" description="Helical" evidence="22">
    <location>
        <begin position="742"/>
        <end position="761"/>
    </location>
</feature>
<sequence>MIFAKDKELIEVLNELAKAQGLLAKLGVPGYAEPQGPIRIELIELAANHTLLLLNRIYLPVYALNIYPNKIKIYLRTEVNIFFCEVFLKSAISMPNQDESDAPVRLQGKYAAIVVCWLLGNGCLFSWNSMLTIEDYYAYLFPKYHPSRVLTLVYQPFALGTLAILAYNEAKINTRWRNLFGYTLFFISTLLVLVLDLATSGRGGFGTYIGICVISAAFGVADAHVQGGMVGDLSFMLPELIQSFLAGLAASGALTSALRLITKAAFENSKDGLRKGAILFFAISSIFELVCVLLYAYVFPKLPMVKYYRSKAASEGSKTVSSDLAAGGICTKQGETNHNPNDLDRLSNKELLFQNIDYALDMFLIYALTLSIFPGFLSEDTGSHSLGGWYSLVLFAMYNVWDLIGRYVPLIKCIKLESRRGLMIAILLRSLFIPAFYFTAKYGDQGWMIMLTSFLGLSHGYLTVCVLTSAPRGYKGPEQNALGNILVLFLLGGLFAGQGYENPREATGRIVCANCHLANKPVDIEVPQAVLPDTVFEAVVRIPYDKQLKQVLANGKKGGLNVGAVLILPEGFELAPTDRISPEIKEKIGNLSFQSYRPNKKNILVIGPVPGQKYSEITFPILSPDPATKKDVHFLKYPIYVGGNRGRGQIYPDGSKSNNTVYNATAAGIVSKIIRKEKGGYEISITDPSDGRQVVDIIPPGPELLVSEGESIQFDQPLTSNPNVGGFGQGDAEIVLQDPLRVQGLLFFLGSVILAQIFLVLKKKQFEKVQLAEMNF</sequence>
<comment type="subcellular location">
    <subcellularLocation>
        <location evidence="3">Membrane</location>
        <topology evidence="3">Multi-pass membrane protein</topology>
    </subcellularLocation>
    <subcellularLocation>
        <location evidence="21">Plastid thylakoid membrane</location>
        <topology evidence="21">Single-pass membrane protein</topology>
    </subcellularLocation>
</comment>
<evidence type="ECO:0000256" key="6">
    <source>
        <dbReference type="ARBA" id="ARBA00013528"/>
    </source>
</evidence>
<dbReference type="InterPro" id="IPR024094">
    <property type="entry name" value="Cyt_f_lg_dom"/>
</dbReference>
<evidence type="ECO:0000256" key="9">
    <source>
        <dbReference type="ARBA" id="ARBA00022617"/>
    </source>
</evidence>
<evidence type="ECO:0000256" key="14">
    <source>
        <dbReference type="ARBA" id="ARBA00022982"/>
    </source>
</evidence>
<feature type="domain" description="Cytochrome f large" evidence="23">
    <location>
        <begin position="494"/>
        <end position="646"/>
    </location>
</feature>
<feature type="transmembrane region" description="Helical" evidence="22">
    <location>
        <begin position="179"/>
        <end position="199"/>
    </location>
</feature>
<keyword evidence="16" id="KW-0408">Iron</keyword>
<keyword evidence="17" id="KW-0793">Thylakoid</keyword>
<feature type="transmembrane region" description="Helical" evidence="22">
    <location>
        <begin position="205"/>
        <end position="225"/>
    </location>
</feature>
<keyword evidence="12" id="KW-0479">Metal-binding</keyword>
<dbReference type="InterPro" id="IPR011054">
    <property type="entry name" value="Rudment_hybrid_motif"/>
</dbReference>
<dbReference type="PANTHER" id="PTHR10332:SF30">
    <property type="entry name" value="EQUILIBRATIVE NUCLEOTIDE TRANSPORTER 2"/>
    <property type="match status" value="1"/>
</dbReference>
<dbReference type="GO" id="GO:0015979">
    <property type="term" value="P:photosynthesis"/>
    <property type="evidence" value="ECO:0007669"/>
    <property type="project" value="UniProtKB-KW"/>
</dbReference>
<dbReference type="GO" id="GO:0055035">
    <property type="term" value="C:plastid thylakoid membrane"/>
    <property type="evidence" value="ECO:0007669"/>
    <property type="project" value="UniProtKB-SubCell"/>
</dbReference>
<dbReference type="InterPro" id="IPR036259">
    <property type="entry name" value="MFS_trans_sf"/>
</dbReference>
<name>A0ABD1S0G5_9LAMI</name>
<keyword evidence="14" id="KW-0249">Electron transport</keyword>
<evidence type="ECO:0000256" key="18">
    <source>
        <dbReference type="ARBA" id="ARBA00023136"/>
    </source>
</evidence>
<keyword evidence="18 22" id="KW-0472">Membrane</keyword>
<dbReference type="GO" id="GO:0022857">
    <property type="term" value="F:transmembrane transporter activity"/>
    <property type="evidence" value="ECO:0007669"/>
    <property type="project" value="UniProtKB-ARBA"/>
</dbReference>
<evidence type="ECO:0000256" key="7">
    <source>
        <dbReference type="ARBA" id="ARBA00022448"/>
    </source>
</evidence>
<keyword evidence="13" id="KW-0732">Signal</keyword>
<evidence type="ECO:0000256" key="21">
    <source>
        <dbReference type="ARBA" id="ARBA00046266"/>
    </source>
</evidence>
<evidence type="ECO:0000313" key="25">
    <source>
        <dbReference type="Proteomes" id="UP001604277"/>
    </source>
</evidence>
<evidence type="ECO:0000256" key="22">
    <source>
        <dbReference type="SAM" id="Phobius"/>
    </source>
</evidence>
<dbReference type="InterPro" id="IPR024058">
    <property type="entry name" value="Cyt-f_TM"/>
</dbReference>
<comment type="function">
    <text evidence="2">Component of the cytochrome b6-f complex, which mediates electron transfer between photosystem II (PSII) and photosystem I (PSI), cyclic electron flow around PSI, and state transitions.</text>
</comment>
<dbReference type="Gene3D" id="2.60.40.830">
    <property type="entry name" value="Cytochrome f large domain"/>
    <property type="match status" value="1"/>
</dbReference>
<keyword evidence="25" id="KW-1185">Reference proteome</keyword>
<dbReference type="AlphaFoldDB" id="A0ABD1S0G5"/>
<evidence type="ECO:0000256" key="15">
    <source>
        <dbReference type="ARBA" id="ARBA00022989"/>
    </source>
</evidence>
<evidence type="ECO:0000256" key="19">
    <source>
        <dbReference type="ARBA" id="ARBA00025834"/>
    </source>
</evidence>
<dbReference type="PRINTS" id="PR00610">
    <property type="entry name" value="CYTOCHROMEF"/>
</dbReference>
<dbReference type="GO" id="GO:0015858">
    <property type="term" value="P:nucleoside transport"/>
    <property type="evidence" value="ECO:0007669"/>
    <property type="project" value="UniProtKB-ARBA"/>
</dbReference>
<dbReference type="Pfam" id="PF01333">
    <property type="entry name" value="Apocytochr_F_C"/>
    <property type="match status" value="1"/>
</dbReference>
<keyword evidence="9" id="KW-0349">Heme</keyword>
<dbReference type="HAMAP" id="MF_00610">
    <property type="entry name" value="Cytb6_f_cytF"/>
    <property type="match status" value="1"/>
</dbReference>
<dbReference type="PANTHER" id="PTHR10332">
    <property type="entry name" value="EQUILIBRATIVE NUCLEOSIDE TRANSPORTER"/>
    <property type="match status" value="1"/>
</dbReference>
<evidence type="ECO:0000313" key="24">
    <source>
        <dbReference type="EMBL" id="KAL2494210.1"/>
    </source>
</evidence>
<evidence type="ECO:0000256" key="5">
    <source>
        <dbReference type="ARBA" id="ARBA00008923"/>
    </source>
</evidence>
<dbReference type="FunFam" id="1.20.5.700:FF:000001">
    <property type="entry name" value="Cytochrome f"/>
    <property type="match status" value="1"/>
</dbReference>
<comment type="similarity">
    <text evidence="20">Belongs to the major facilitator superfamily. Phosphate:H(+) symporter (TC 2.A.1.9) family.</text>
</comment>
<dbReference type="FunFam" id="2.40.50.100:FF:000007">
    <property type="entry name" value="Cytochrome f"/>
    <property type="match status" value="1"/>
</dbReference>
<feature type="transmembrane region" description="Helical" evidence="22">
    <location>
        <begin position="421"/>
        <end position="440"/>
    </location>
</feature>
<dbReference type="Gene3D" id="1.20.5.700">
    <property type="entry name" value="Single helix bin"/>
    <property type="match status" value="1"/>
</dbReference>
<evidence type="ECO:0000259" key="23">
    <source>
        <dbReference type="Pfam" id="PF16639"/>
    </source>
</evidence>
<proteinExistence type="inferred from homology"/>
<comment type="similarity">
    <text evidence="4">Belongs to the SLC29A/ENT transporter (TC 2.A.57) family.</text>
</comment>
<comment type="subunit">
    <text evidence="19">The 4 large subunits of the cytochrome b6-f complex are cytochrome b6, subunit IV (17 kDa polypeptide, PetD), cytochrome f and the Rieske protein, while the 4 small subunits are PetG, PetL, PetM and PetN. The complex functions as a dimer.</text>
</comment>
<dbReference type="Gene3D" id="2.40.50.100">
    <property type="match status" value="1"/>
</dbReference>
<dbReference type="FunFam" id="2.60.40.830:FF:000001">
    <property type="entry name" value="Cytochrome f"/>
    <property type="match status" value="1"/>
</dbReference>
<dbReference type="GO" id="GO:0046872">
    <property type="term" value="F:metal ion binding"/>
    <property type="evidence" value="ECO:0007669"/>
    <property type="project" value="UniProtKB-KW"/>
</dbReference>
<feature type="transmembrane region" description="Helical" evidence="22">
    <location>
        <begin position="481"/>
        <end position="500"/>
    </location>
</feature>
<evidence type="ECO:0000256" key="3">
    <source>
        <dbReference type="ARBA" id="ARBA00004141"/>
    </source>
</evidence>
<keyword evidence="10" id="KW-0934">Plastid</keyword>
<evidence type="ECO:0000256" key="20">
    <source>
        <dbReference type="ARBA" id="ARBA00044504"/>
    </source>
</evidence>
<comment type="caution">
    <text evidence="24">The sequence shown here is derived from an EMBL/GenBank/DDBJ whole genome shotgun (WGS) entry which is preliminary data.</text>
</comment>
<dbReference type="EMBL" id="JBFOLJ010000011">
    <property type="protein sequence ID" value="KAL2494210.1"/>
    <property type="molecule type" value="Genomic_DNA"/>
</dbReference>
<dbReference type="SUPFAM" id="SSF49441">
    <property type="entry name" value="Cytochrome f, large domain"/>
    <property type="match status" value="1"/>
</dbReference>
<comment type="similarity">
    <text evidence="5">Belongs to the cytochrome f family.</text>
</comment>
<evidence type="ECO:0000256" key="4">
    <source>
        <dbReference type="ARBA" id="ARBA00007965"/>
    </source>
</evidence>
<feature type="transmembrane region" description="Helical" evidence="22">
    <location>
        <begin position="389"/>
        <end position="409"/>
    </location>
</feature>